<evidence type="ECO:0000256" key="5">
    <source>
        <dbReference type="ARBA" id="ARBA00022723"/>
    </source>
</evidence>
<dbReference type="EMBL" id="DS113347">
    <property type="protein sequence ID" value="EAY09961.1"/>
    <property type="molecule type" value="Genomic_DNA"/>
</dbReference>
<organism evidence="13 14">
    <name type="scientific">Trichomonas vaginalis (strain ATCC PRA-98 / G3)</name>
    <dbReference type="NCBI Taxonomy" id="412133"/>
    <lineage>
        <taxon>Eukaryota</taxon>
        <taxon>Metamonada</taxon>
        <taxon>Parabasalia</taxon>
        <taxon>Trichomonadida</taxon>
        <taxon>Trichomonadidae</taxon>
        <taxon>Trichomonas</taxon>
    </lineage>
</organism>
<dbReference type="Proteomes" id="UP000001542">
    <property type="component" value="Unassembled WGS sequence"/>
</dbReference>
<dbReference type="GO" id="GO:0008270">
    <property type="term" value="F:zinc ion binding"/>
    <property type="evidence" value="ECO:0007669"/>
    <property type="project" value="UniProtKB-KW"/>
</dbReference>
<dbReference type="Pfam" id="PF12678">
    <property type="entry name" value="zf-rbx1"/>
    <property type="match status" value="1"/>
</dbReference>
<dbReference type="STRING" id="5722.A2EBP4"/>
<dbReference type="eggNOG" id="KOG2930">
    <property type="taxonomic scope" value="Eukaryota"/>
</dbReference>
<evidence type="ECO:0000256" key="2">
    <source>
        <dbReference type="ARBA" id="ARBA00004496"/>
    </source>
</evidence>
<dbReference type="GO" id="GO:0005737">
    <property type="term" value="C:cytoplasm"/>
    <property type="evidence" value="ECO:0007669"/>
    <property type="project" value="UniProtKB-SubCell"/>
</dbReference>
<dbReference type="PANTHER" id="PTHR11210">
    <property type="entry name" value="RING BOX"/>
    <property type="match status" value="1"/>
</dbReference>
<evidence type="ECO:0000313" key="13">
    <source>
        <dbReference type="EMBL" id="EAY09961.1"/>
    </source>
</evidence>
<feature type="domain" description="RING-type" evidence="12">
    <location>
        <begin position="63"/>
        <end position="105"/>
    </location>
</feature>
<dbReference type="InterPro" id="IPR013083">
    <property type="entry name" value="Znf_RING/FYVE/PHD"/>
</dbReference>
<evidence type="ECO:0000256" key="11">
    <source>
        <dbReference type="SAM" id="MobiDB-lite"/>
    </source>
</evidence>
<keyword evidence="4" id="KW-0963">Cytoplasm</keyword>
<comment type="subcellular location">
    <subcellularLocation>
        <location evidence="2">Cytoplasm</location>
    </subcellularLocation>
    <subcellularLocation>
        <location evidence="1">Nucleus</location>
    </subcellularLocation>
</comment>
<dbReference type="OMA" id="IMNWNAN"/>
<keyword evidence="7" id="KW-0833">Ubl conjugation pathway</keyword>
<dbReference type="GO" id="GO:0006511">
    <property type="term" value="P:ubiquitin-dependent protein catabolic process"/>
    <property type="evidence" value="ECO:0000318"/>
    <property type="project" value="GO_Central"/>
</dbReference>
<dbReference type="PROSITE" id="PS50089">
    <property type="entry name" value="ZF_RING_2"/>
    <property type="match status" value="1"/>
</dbReference>
<evidence type="ECO:0000256" key="6">
    <source>
        <dbReference type="ARBA" id="ARBA00022771"/>
    </source>
</evidence>
<sequence>MQDSKPATDLPAGDNKQQPDAKKADNKNQMMFVVYKFNPVYLSSWQGKQDICAICKSSFMSPCSTCESKGLSEPCAATEGKCGHKFHKHCIDQWLQKNKHCPMCNTEFFEQDSTN</sequence>
<reference evidence="13" key="1">
    <citation type="submission" date="2006-10" db="EMBL/GenBank/DDBJ databases">
        <authorList>
            <person name="Amadeo P."/>
            <person name="Zhao Q."/>
            <person name="Wortman J."/>
            <person name="Fraser-Liggett C."/>
            <person name="Carlton J."/>
        </authorList>
    </citation>
    <scope>NUCLEOTIDE SEQUENCE</scope>
    <source>
        <strain evidence="13">G3</strain>
    </source>
</reference>
<gene>
    <name evidence="13" type="ORF">TVAG_482350</name>
</gene>
<evidence type="ECO:0000256" key="3">
    <source>
        <dbReference type="ARBA" id="ARBA00004906"/>
    </source>
</evidence>
<dbReference type="VEuPathDB" id="TrichDB:TVAGG3_0588820"/>
<dbReference type="InterPro" id="IPR001841">
    <property type="entry name" value="Znf_RING"/>
</dbReference>
<accession>A2EBP4</accession>
<dbReference type="RefSeq" id="XP_001322184.1">
    <property type="nucleotide sequence ID" value="XM_001322149.1"/>
</dbReference>
<dbReference type="FunFam" id="3.30.40.10:FF:001169">
    <property type="entry name" value="Uncharacterized protein"/>
    <property type="match status" value="1"/>
</dbReference>
<proteinExistence type="predicted"/>
<protein>
    <recommendedName>
        <fullName evidence="12">RING-type domain-containing protein</fullName>
    </recommendedName>
</protein>
<keyword evidence="8" id="KW-0862">Zinc</keyword>
<dbReference type="InterPro" id="IPR051031">
    <property type="entry name" value="RING-box_E3_Ubiquitin_Ligase"/>
</dbReference>
<evidence type="ECO:0000256" key="4">
    <source>
        <dbReference type="ARBA" id="ARBA00022490"/>
    </source>
</evidence>
<dbReference type="InParanoid" id="A2EBP4"/>
<dbReference type="Gene3D" id="3.30.40.10">
    <property type="entry name" value="Zinc/RING finger domain, C3HC4 (zinc finger)"/>
    <property type="match status" value="1"/>
</dbReference>
<dbReference type="GO" id="GO:0031461">
    <property type="term" value="C:cullin-RING ubiquitin ligase complex"/>
    <property type="evidence" value="ECO:0000318"/>
    <property type="project" value="GO_Central"/>
</dbReference>
<comment type="pathway">
    <text evidence="3">Protein modification; protein ubiquitination.</text>
</comment>
<reference evidence="13" key="2">
    <citation type="journal article" date="2007" name="Science">
        <title>Draft genome sequence of the sexually transmitted pathogen Trichomonas vaginalis.</title>
        <authorList>
            <person name="Carlton J.M."/>
            <person name="Hirt R.P."/>
            <person name="Silva J.C."/>
            <person name="Delcher A.L."/>
            <person name="Schatz M."/>
            <person name="Zhao Q."/>
            <person name="Wortman J.R."/>
            <person name="Bidwell S.L."/>
            <person name="Alsmark U.C.M."/>
            <person name="Besteiro S."/>
            <person name="Sicheritz-Ponten T."/>
            <person name="Noel C.J."/>
            <person name="Dacks J.B."/>
            <person name="Foster P.G."/>
            <person name="Simillion C."/>
            <person name="Van de Peer Y."/>
            <person name="Miranda-Saavedra D."/>
            <person name="Barton G.J."/>
            <person name="Westrop G.D."/>
            <person name="Mueller S."/>
            <person name="Dessi D."/>
            <person name="Fiori P.L."/>
            <person name="Ren Q."/>
            <person name="Paulsen I."/>
            <person name="Zhang H."/>
            <person name="Bastida-Corcuera F.D."/>
            <person name="Simoes-Barbosa A."/>
            <person name="Brown M.T."/>
            <person name="Hayes R.D."/>
            <person name="Mukherjee M."/>
            <person name="Okumura C.Y."/>
            <person name="Schneider R."/>
            <person name="Smith A.J."/>
            <person name="Vanacova S."/>
            <person name="Villalvazo M."/>
            <person name="Haas B.J."/>
            <person name="Pertea M."/>
            <person name="Feldblyum T.V."/>
            <person name="Utterback T.R."/>
            <person name="Shu C.L."/>
            <person name="Osoegawa K."/>
            <person name="de Jong P.J."/>
            <person name="Hrdy I."/>
            <person name="Horvathova L."/>
            <person name="Zubacova Z."/>
            <person name="Dolezal P."/>
            <person name="Malik S.B."/>
            <person name="Logsdon J.M. Jr."/>
            <person name="Henze K."/>
            <person name="Gupta A."/>
            <person name="Wang C.C."/>
            <person name="Dunne R.L."/>
            <person name="Upcroft J.A."/>
            <person name="Upcroft P."/>
            <person name="White O."/>
            <person name="Salzberg S.L."/>
            <person name="Tang P."/>
            <person name="Chiu C.-H."/>
            <person name="Lee Y.-S."/>
            <person name="Embley T.M."/>
            <person name="Coombs G.H."/>
            <person name="Mottram J.C."/>
            <person name="Tachezy J."/>
            <person name="Fraser-Liggett C.M."/>
            <person name="Johnson P.J."/>
        </authorList>
    </citation>
    <scope>NUCLEOTIDE SEQUENCE [LARGE SCALE GENOMIC DNA]</scope>
    <source>
        <strain evidence="13">G3</strain>
    </source>
</reference>
<dbReference type="GO" id="GO:0016567">
    <property type="term" value="P:protein ubiquitination"/>
    <property type="evidence" value="ECO:0000318"/>
    <property type="project" value="GO_Central"/>
</dbReference>
<keyword evidence="5" id="KW-0479">Metal-binding</keyword>
<keyword evidence="6 10" id="KW-0863">Zinc-finger</keyword>
<evidence type="ECO:0000259" key="12">
    <source>
        <dbReference type="PROSITE" id="PS50089"/>
    </source>
</evidence>
<dbReference type="KEGG" id="tva:4767892"/>
<dbReference type="GO" id="GO:0061630">
    <property type="term" value="F:ubiquitin protein ligase activity"/>
    <property type="evidence" value="ECO:0000318"/>
    <property type="project" value="GO_Central"/>
</dbReference>
<evidence type="ECO:0000256" key="9">
    <source>
        <dbReference type="ARBA" id="ARBA00023242"/>
    </source>
</evidence>
<dbReference type="SUPFAM" id="SSF57850">
    <property type="entry name" value="RING/U-box"/>
    <property type="match status" value="1"/>
</dbReference>
<name>A2EBP4_TRIV3</name>
<evidence type="ECO:0000256" key="1">
    <source>
        <dbReference type="ARBA" id="ARBA00004123"/>
    </source>
</evidence>
<dbReference type="SMART" id="SM00184">
    <property type="entry name" value="RING"/>
    <property type="match status" value="1"/>
</dbReference>
<evidence type="ECO:0000256" key="10">
    <source>
        <dbReference type="PROSITE-ProRule" id="PRU00175"/>
    </source>
</evidence>
<dbReference type="InterPro" id="IPR024766">
    <property type="entry name" value="Znf_RING_H2"/>
</dbReference>
<keyword evidence="14" id="KW-1185">Reference proteome</keyword>
<dbReference type="GO" id="GO:0097602">
    <property type="term" value="F:cullin family protein binding"/>
    <property type="evidence" value="ECO:0000318"/>
    <property type="project" value="GO_Central"/>
</dbReference>
<evidence type="ECO:0000256" key="7">
    <source>
        <dbReference type="ARBA" id="ARBA00022786"/>
    </source>
</evidence>
<dbReference type="VEuPathDB" id="TrichDB:TVAG_482350"/>
<evidence type="ECO:0000256" key="8">
    <source>
        <dbReference type="ARBA" id="ARBA00022833"/>
    </source>
</evidence>
<dbReference type="OrthoDB" id="1681166at2759"/>
<evidence type="ECO:0000313" key="14">
    <source>
        <dbReference type="Proteomes" id="UP000001542"/>
    </source>
</evidence>
<feature type="region of interest" description="Disordered" evidence="11">
    <location>
        <begin position="1"/>
        <end position="25"/>
    </location>
</feature>
<dbReference type="AlphaFoldDB" id="A2EBP4"/>
<dbReference type="GO" id="GO:0005634">
    <property type="term" value="C:nucleus"/>
    <property type="evidence" value="ECO:0000318"/>
    <property type="project" value="GO_Central"/>
</dbReference>
<keyword evidence="9" id="KW-0539">Nucleus</keyword>